<dbReference type="RefSeq" id="WP_209985035.1">
    <property type="nucleotide sequence ID" value="NZ_JBHUKY010000029.1"/>
</dbReference>
<feature type="domain" description="Glycosyltransferase 2-like" evidence="1">
    <location>
        <begin position="194"/>
        <end position="307"/>
    </location>
</feature>
<sequence length="399" mass="44154">MHTIPPSLYYRFYRYGRGCRIASDGVLSLPEQTAIGTGVMVREGYRWEISSPSKDGSPRILIGDRCECSRFLTIIASGKVELKADAITGPHVYINDARQDWEKGGNPSDTLIIGEGSWIGAHSSILGPVKIGKGCVVGAGSVVLRDVPDYCVVAGNPAEFRRIYEPSSGEWIRVDSEAEARRVLERRSREPLLSICIPGRNQAVELKRCLESIYAQMDDDGLIEVCVLDDASSEETAEVGHHYGQLHRSFRYHRDPDLAAGGSVVASQAADRGRGKFIMLHEPGDSFMPNTLLPFLNVLHTHPECAIILIQPTLIRSNPQTERLEGLSEFFRLTASSSSPPLPVVLNRKDWERTADSVQATNFLDPWVSRQHALLQLNPQFCLCRYTMTEAGRHIGSAP</sequence>
<evidence type="ECO:0000259" key="1">
    <source>
        <dbReference type="Pfam" id="PF00535"/>
    </source>
</evidence>
<dbReference type="Pfam" id="PF00132">
    <property type="entry name" value="Hexapep"/>
    <property type="match status" value="1"/>
</dbReference>
<dbReference type="SUPFAM" id="SSF51161">
    <property type="entry name" value="Trimeric LpxA-like enzymes"/>
    <property type="match status" value="1"/>
</dbReference>
<dbReference type="Gene3D" id="2.160.10.10">
    <property type="entry name" value="Hexapeptide repeat proteins"/>
    <property type="match status" value="1"/>
</dbReference>
<dbReference type="EC" id="2.4.-.-" evidence="2"/>
<name>A0ABW5FC99_9BACL</name>
<dbReference type="CDD" id="cd00761">
    <property type="entry name" value="Glyco_tranf_GTA_type"/>
    <property type="match status" value="1"/>
</dbReference>
<comment type="caution">
    <text evidence="2">The sequence shown here is derived from an EMBL/GenBank/DDBJ whole genome shotgun (WGS) entry which is preliminary data.</text>
</comment>
<dbReference type="Proteomes" id="UP001597448">
    <property type="component" value="Unassembled WGS sequence"/>
</dbReference>
<proteinExistence type="predicted"/>
<dbReference type="InterPro" id="IPR029044">
    <property type="entry name" value="Nucleotide-diphossugar_trans"/>
</dbReference>
<dbReference type="Gene3D" id="3.90.550.10">
    <property type="entry name" value="Spore Coat Polysaccharide Biosynthesis Protein SpsA, Chain A"/>
    <property type="match status" value="1"/>
</dbReference>
<keyword evidence="3" id="KW-1185">Reference proteome</keyword>
<dbReference type="InterPro" id="IPR011004">
    <property type="entry name" value="Trimer_LpxA-like_sf"/>
</dbReference>
<dbReference type="SUPFAM" id="SSF53448">
    <property type="entry name" value="Nucleotide-diphospho-sugar transferases"/>
    <property type="match status" value="1"/>
</dbReference>
<reference evidence="3" key="1">
    <citation type="journal article" date="2019" name="Int. J. Syst. Evol. Microbiol.">
        <title>The Global Catalogue of Microorganisms (GCM) 10K type strain sequencing project: providing services to taxonomists for standard genome sequencing and annotation.</title>
        <authorList>
            <consortium name="The Broad Institute Genomics Platform"/>
            <consortium name="The Broad Institute Genome Sequencing Center for Infectious Disease"/>
            <person name="Wu L."/>
            <person name="Ma J."/>
        </authorList>
    </citation>
    <scope>NUCLEOTIDE SEQUENCE [LARGE SCALE GENOMIC DNA]</scope>
    <source>
        <strain evidence="3">CCM 8725</strain>
    </source>
</reference>
<dbReference type="InterPro" id="IPR001173">
    <property type="entry name" value="Glyco_trans_2-like"/>
</dbReference>
<evidence type="ECO:0000313" key="2">
    <source>
        <dbReference type="EMBL" id="MFD2411627.1"/>
    </source>
</evidence>
<accession>A0ABW5FC99</accession>
<dbReference type="Pfam" id="PF00535">
    <property type="entry name" value="Glycos_transf_2"/>
    <property type="match status" value="1"/>
</dbReference>
<gene>
    <name evidence="2" type="ORF">ACFSX3_17190</name>
</gene>
<dbReference type="EMBL" id="JBHUKY010000029">
    <property type="protein sequence ID" value="MFD2411627.1"/>
    <property type="molecule type" value="Genomic_DNA"/>
</dbReference>
<keyword evidence="2" id="KW-0328">Glycosyltransferase</keyword>
<organism evidence="2 3">
    <name type="scientific">Paenibacillus rhizoplanae</name>
    <dbReference type="NCBI Taxonomy" id="1917181"/>
    <lineage>
        <taxon>Bacteria</taxon>
        <taxon>Bacillati</taxon>
        <taxon>Bacillota</taxon>
        <taxon>Bacilli</taxon>
        <taxon>Bacillales</taxon>
        <taxon>Paenibacillaceae</taxon>
        <taxon>Paenibacillus</taxon>
    </lineage>
</organism>
<evidence type="ECO:0000313" key="3">
    <source>
        <dbReference type="Proteomes" id="UP001597448"/>
    </source>
</evidence>
<dbReference type="GO" id="GO:0016757">
    <property type="term" value="F:glycosyltransferase activity"/>
    <property type="evidence" value="ECO:0007669"/>
    <property type="project" value="UniProtKB-KW"/>
</dbReference>
<dbReference type="InterPro" id="IPR001451">
    <property type="entry name" value="Hexapep"/>
</dbReference>
<dbReference type="InterPro" id="IPR051159">
    <property type="entry name" value="Hexapeptide_acetyltransf"/>
</dbReference>
<dbReference type="PANTHER" id="PTHR23416:SF78">
    <property type="entry name" value="LIPOPOLYSACCHARIDE BIOSYNTHESIS O-ACETYL TRANSFERASE WBBJ-RELATED"/>
    <property type="match status" value="1"/>
</dbReference>
<protein>
    <submittedName>
        <fullName evidence="2">Glycosyltransferase</fullName>
        <ecNumber evidence="2">2.4.-.-</ecNumber>
    </submittedName>
</protein>
<dbReference type="PANTHER" id="PTHR23416">
    <property type="entry name" value="SIALIC ACID SYNTHASE-RELATED"/>
    <property type="match status" value="1"/>
</dbReference>
<dbReference type="CDD" id="cd04647">
    <property type="entry name" value="LbH_MAT_like"/>
    <property type="match status" value="1"/>
</dbReference>
<keyword evidence="2" id="KW-0808">Transferase</keyword>